<dbReference type="SUPFAM" id="SSF50630">
    <property type="entry name" value="Acid proteases"/>
    <property type="match status" value="1"/>
</dbReference>
<dbReference type="Gene3D" id="2.40.70.10">
    <property type="entry name" value="Acid Proteases"/>
    <property type="match status" value="1"/>
</dbReference>
<evidence type="ECO:0000256" key="2">
    <source>
        <dbReference type="ARBA" id="ARBA00022670"/>
    </source>
</evidence>
<dbReference type="GO" id="GO:0006508">
    <property type="term" value="P:proteolysis"/>
    <property type="evidence" value="ECO:0007669"/>
    <property type="project" value="UniProtKB-KW"/>
</dbReference>
<dbReference type="Pfam" id="PF09668">
    <property type="entry name" value="Asp_protease"/>
    <property type="match status" value="1"/>
</dbReference>
<dbReference type="GO" id="GO:0004190">
    <property type="term" value="F:aspartic-type endopeptidase activity"/>
    <property type="evidence" value="ECO:0007669"/>
    <property type="project" value="UniProtKB-KW"/>
</dbReference>
<dbReference type="InterPro" id="IPR001969">
    <property type="entry name" value="Aspartic_peptidase_AS"/>
</dbReference>
<evidence type="ECO:0000313" key="7">
    <source>
        <dbReference type="EMBL" id="KAL3817039.1"/>
    </source>
</evidence>
<reference evidence="7 8" key="1">
    <citation type="submission" date="2024-10" db="EMBL/GenBank/DDBJ databases">
        <title>Updated reference genomes for cyclostephanoid diatoms.</title>
        <authorList>
            <person name="Roberts W.R."/>
            <person name="Alverson A.J."/>
        </authorList>
    </citation>
    <scope>NUCLEOTIDE SEQUENCE [LARGE SCALE GENOMIC DNA]</scope>
    <source>
        <strain evidence="7 8">AJA228-03</strain>
    </source>
</reference>
<dbReference type="PANTHER" id="PTHR12917:SF1">
    <property type="entry name" value="AT13091P"/>
    <property type="match status" value="1"/>
</dbReference>
<protein>
    <recommendedName>
        <fullName evidence="6">Peptidase A2 domain-containing protein</fullName>
    </recommendedName>
</protein>
<evidence type="ECO:0000256" key="5">
    <source>
        <dbReference type="SAM" id="MobiDB-lite"/>
    </source>
</evidence>
<feature type="compositionally biased region" description="Polar residues" evidence="5">
    <location>
        <begin position="133"/>
        <end position="143"/>
    </location>
</feature>
<gene>
    <name evidence="7" type="ORF">ACHAXA_002951</name>
</gene>
<keyword evidence="8" id="KW-1185">Reference proteome</keyword>
<feature type="domain" description="Peptidase A2" evidence="6">
    <location>
        <begin position="169"/>
        <end position="250"/>
    </location>
</feature>
<sequence length="297" mass="32060">MEREVNGRWTMDAEESTANDEAIARAIAEGDDHLLQRQRNDANINHNRAVPLDCPGRHGLKRYVATNAQRVSCNGCRSYVPAGESIWSCVECDCDYCEGCLLGNPSASSSTTSSSCENGTTRGGGGASSTHTPNLAPSTPWQQRNNPLFGTISPVHMCLVPCTIGNITVEMLVDTGAQSSVISSPLVRQLDLSDRLDRRYRGVAAGVGRANISGQVRNVACAFGDGHVEFLMEFMVLDISEHLMIMGLDQLRKYKCLIDVGNGKLIFGGAGGLEVDMLPPDESRFDVNSFNRGCALM</sequence>
<dbReference type="InterPro" id="IPR021109">
    <property type="entry name" value="Peptidase_aspartic_dom_sf"/>
</dbReference>
<evidence type="ECO:0000256" key="4">
    <source>
        <dbReference type="ARBA" id="ARBA00022801"/>
    </source>
</evidence>
<keyword evidence="4" id="KW-0378">Hydrolase</keyword>
<evidence type="ECO:0000256" key="3">
    <source>
        <dbReference type="ARBA" id="ARBA00022750"/>
    </source>
</evidence>
<keyword evidence="2" id="KW-0645">Protease</keyword>
<dbReference type="EMBL" id="JALLPB020000121">
    <property type="protein sequence ID" value="KAL3817039.1"/>
    <property type="molecule type" value="Genomic_DNA"/>
</dbReference>
<dbReference type="AlphaFoldDB" id="A0ABD3RXV6"/>
<dbReference type="PROSITE" id="PS00141">
    <property type="entry name" value="ASP_PROTEASE"/>
    <property type="match status" value="1"/>
</dbReference>
<dbReference type="PANTHER" id="PTHR12917">
    <property type="entry name" value="ASPARTYL PROTEASE DDI-RELATED"/>
    <property type="match status" value="1"/>
</dbReference>
<feature type="region of interest" description="Disordered" evidence="5">
    <location>
        <begin position="107"/>
        <end position="143"/>
    </location>
</feature>
<dbReference type="Proteomes" id="UP001530377">
    <property type="component" value="Unassembled WGS sequence"/>
</dbReference>
<proteinExistence type="inferred from homology"/>
<evidence type="ECO:0000313" key="8">
    <source>
        <dbReference type="Proteomes" id="UP001530377"/>
    </source>
</evidence>
<keyword evidence="3" id="KW-0064">Aspartyl protease</keyword>
<dbReference type="InterPro" id="IPR019103">
    <property type="entry name" value="Peptidase_aspartic_DDI1-type"/>
</dbReference>
<comment type="similarity">
    <text evidence="1">Belongs to the DDI1 family.</text>
</comment>
<organism evidence="7 8">
    <name type="scientific">Cyclostephanos tholiformis</name>
    <dbReference type="NCBI Taxonomy" id="382380"/>
    <lineage>
        <taxon>Eukaryota</taxon>
        <taxon>Sar</taxon>
        <taxon>Stramenopiles</taxon>
        <taxon>Ochrophyta</taxon>
        <taxon>Bacillariophyta</taxon>
        <taxon>Coscinodiscophyceae</taxon>
        <taxon>Thalassiosirophycidae</taxon>
        <taxon>Stephanodiscales</taxon>
        <taxon>Stephanodiscaceae</taxon>
        <taxon>Cyclostephanos</taxon>
    </lineage>
</organism>
<dbReference type="InterPro" id="IPR001995">
    <property type="entry name" value="Peptidase_A2_cat"/>
</dbReference>
<name>A0ABD3RXV6_9STRA</name>
<accession>A0ABD3RXV6</accession>
<evidence type="ECO:0000259" key="6">
    <source>
        <dbReference type="PROSITE" id="PS50175"/>
    </source>
</evidence>
<comment type="caution">
    <text evidence="7">The sequence shown here is derived from an EMBL/GenBank/DDBJ whole genome shotgun (WGS) entry which is preliminary data.</text>
</comment>
<evidence type="ECO:0000256" key="1">
    <source>
        <dbReference type="ARBA" id="ARBA00009136"/>
    </source>
</evidence>
<dbReference type="PROSITE" id="PS50175">
    <property type="entry name" value="ASP_PROT_RETROV"/>
    <property type="match status" value="1"/>
</dbReference>